<evidence type="ECO:0000256" key="7">
    <source>
        <dbReference type="ARBA" id="ARBA00022741"/>
    </source>
</evidence>
<dbReference type="Gene3D" id="1.10.510.10">
    <property type="entry name" value="Transferase(Phosphotransferase) domain 1"/>
    <property type="match status" value="1"/>
</dbReference>
<dbReference type="InterPro" id="IPR038357">
    <property type="entry name" value="KEN_sf"/>
</dbReference>
<dbReference type="InterPro" id="IPR011009">
    <property type="entry name" value="Kinase-like_dom_sf"/>
</dbReference>
<dbReference type="InterPro" id="IPR011047">
    <property type="entry name" value="Quinoprotein_ADH-like_sf"/>
</dbReference>
<evidence type="ECO:0000256" key="13">
    <source>
        <dbReference type="ARBA" id="ARBA00048977"/>
    </source>
</evidence>
<dbReference type="InterPro" id="IPR015943">
    <property type="entry name" value="WD40/YVTN_repeat-like_dom_sf"/>
</dbReference>
<dbReference type="PROSITE" id="PS50011">
    <property type="entry name" value="PROTEIN_KINASE_DOM"/>
    <property type="match status" value="1"/>
</dbReference>
<evidence type="ECO:0000256" key="8">
    <source>
        <dbReference type="ARBA" id="ARBA00022777"/>
    </source>
</evidence>
<dbReference type="AlphaFoldDB" id="A0AAV5RKG4"/>
<comment type="catalytic activity">
    <reaction evidence="12">
        <text>L-threonyl-[protein] + ATP = O-phospho-L-threonyl-[protein] + ADP + H(+)</text>
        <dbReference type="Rhea" id="RHEA:46608"/>
        <dbReference type="Rhea" id="RHEA-COMP:11060"/>
        <dbReference type="Rhea" id="RHEA-COMP:11605"/>
        <dbReference type="ChEBI" id="CHEBI:15378"/>
        <dbReference type="ChEBI" id="CHEBI:30013"/>
        <dbReference type="ChEBI" id="CHEBI:30616"/>
        <dbReference type="ChEBI" id="CHEBI:61977"/>
        <dbReference type="ChEBI" id="CHEBI:456216"/>
        <dbReference type="EC" id="2.7.11.1"/>
    </reaction>
    <physiologicalReaction direction="left-to-right" evidence="12">
        <dbReference type="Rhea" id="RHEA:46609"/>
    </physiologicalReaction>
</comment>
<dbReference type="PANTHER" id="PTHR13954:SF6">
    <property type="entry name" value="NON-SPECIFIC SERINE_THREONINE PROTEIN KINASE"/>
    <property type="match status" value="1"/>
</dbReference>
<evidence type="ECO:0000256" key="3">
    <source>
        <dbReference type="ARBA" id="ARBA00022527"/>
    </source>
</evidence>
<evidence type="ECO:0000256" key="4">
    <source>
        <dbReference type="ARBA" id="ARBA00022679"/>
    </source>
</evidence>
<keyword evidence="5 15" id="KW-0812">Transmembrane</keyword>
<keyword evidence="4" id="KW-0808">Transferase</keyword>
<comment type="catalytic activity">
    <reaction evidence="13">
        <text>L-seryl-[protein] + ATP = O-phospho-L-seryl-[protein] + ADP + H(+)</text>
        <dbReference type="Rhea" id="RHEA:17989"/>
        <dbReference type="Rhea" id="RHEA-COMP:9863"/>
        <dbReference type="Rhea" id="RHEA-COMP:11604"/>
        <dbReference type="ChEBI" id="CHEBI:15378"/>
        <dbReference type="ChEBI" id="CHEBI:29999"/>
        <dbReference type="ChEBI" id="CHEBI:30616"/>
        <dbReference type="ChEBI" id="CHEBI:83421"/>
        <dbReference type="ChEBI" id="CHEBI:456216"/>
        <dbReference type="EC" id="2.7.11.1"/>
    </reaction>
    <physiologicalReaction direction="left-to-right" evidence="13">
        <dbReference type="Rhea" id="RHEA:17990"/>
    </physiologicalReaction>
</comment>
<keyword evidence="6 16" id="KW-0732">Signal</keyword>
<evidence type="ECO:0000259" key="17">
    <source>
        <dbReference type="PROSITE" id="PS50011"/>
    </source>
</evidence>
<keyword evidence="11 15" id="KW-0472">Membrane</keyword>
<dbReference type="GO" id="GO:0006397">
    <property type="term" value="P:mRNA processing"/>
    <property type="evidence" value="ECO:0007669"/>
    <property type="project" value="InterPro"/>
</dbReference>
<protein>
    <recommendedName>
        <fullName evidence="2">non-specific serine/threonine protein kinase</fullName>
        <ecNumber evidence="2">2.7.11.1</ecNumber>
    </recommendedName>
</protein>
<organism evidence="19 20">
    <name type="scientific">Starmerella bacillaris</name>
    <name type="common">Yeast</name>
    <name type="synonym">Candida zemplinina</name>
    <dbReference type="NCBI Taxonomy" id="1247836"/>
    <lineage>
        <taxon>Eukaryota</taxon>
        <taxon>Fungi</taxon>
        <taxon>Dikarya</taxon>
        <taxon>Ascomycota</taxon>
        <taxon>Saccharomycotina</taxon>
        <taxon>Dipodascomycetes</taxon>
        <taxon>Dipodascales</taxon>
        <taxon>Trichomonascaceae</taxon>
        <taxon>Starmerella</taxon>
    </lineage>
</organism>
<feature type="compositionally biased region" description="Low complexity" evidence="14">
    <location>
        <begin position="599"/>
        <end position="608"/>
    </location>
</feature>
<dbReference type="GO" id="GO:0036498">
    <property type="term" value="P:IRE1-mediated unfolded protein response"/>
    <property type="evidence" value="ECO:0007669"/>
    <property type="project" value="TreeGrafter"/>
</dbReference>
<evidence type="ECO:0000256" key="12">
    <source>
        <dbReference type="ARBA" id="ARBA00048659"/>
    </source>
</evidence>
<dbReference type="PROSITE" id="PS51392">
    <property type="entry name" value="KEN"/>
    <property type="match status" value="1"/>
</dbReference>
<dbReference type="EMBL" id="BTGC01000003">
    <property type="protein sequence ID" value="GMM51049.1"/>
    <property type="molecule type" value="Genomic_DNA"/>
</dbReference>
<dbReference type="SMART" id="SM00220">
    <property type="entry name" value="S_TKc"/>
    <property type="match status" value="1"/>
</dbReference>
<keyword evidence="20" id="KW-1185">Reference proteome</keyword>
<evidence type="ECO:0000256" key="15">
    <source>
        <dbReference type="SAM" id="Phobius"/>
    </source>
</evidence>
<feature type="chain" id="PRO_5043708546" description="non-specific serine/threonine protein kinase" evidence="16">
    <location>
        <begin position="26"/>
        <end position="974"/>
    </location>
</feature>
<keyword evidence="7" id="KW-0547">Nucleotide-binding</keyword>
<feature type="transmembrane region" description="Helical" evidence="15">
    <location>
        <begin position="432"/>
        <end position="460"/>
    </location>
</feature>
<evidence type="ECO:0000313" key="20">
    <source>
        <dbReference type="Proteomes" id="UP001362899"/>
    </source>
</evidence>
<dbReference type="Gene3D" id="2.130.10.10">
    <property type="entry name" value="YVTN repeat-like/Quinoprotein amine dehydrogenase"/>
    <property type="match status" value="1"/>
</dbReference>
<dbReference type="InterPro" id="IPR010513">
    <property type="entry name" value="KEN_dom"/>
</dbReference>
<feature type="region of interest" description="Disordered" evidence="14">
    <location>
        <begin position="599"/>
        <end position="619"/>
    </location>
</feature>
<evidence type="ECO:0000256" key="11">
    <source>
        <dbReference type="ARBA" id="ARBA00023136"/>
    </source>
</evidence>
<keyword evidence="10 15" id="KW-1133">Transmembrane helix</keyword>
<feature type="signal peptide" evidence="16">
    <location>
        <begin position="1"/>
        <end position="25"/>
    </location>
</feature>
<dbReference type="InterPro" id="IPR000719">
    <property type="entry name" value="Prot_kinase_dom"/>
</dbReference>
<evidence type="ECO:0000313" key="19">
    <source>
        <dbReference type="EMBL" id="GMM51049.1"/>
    </source>
</evidence>
<keyword evidence="3" id="KW-0723">Serine/threonine-protein kinase</keyword>
<dbReference type="FunFam" id="3.30.200.20:FF:000077">
    <property type="entry name" value="Putative Serine/threonine-protein kinase/endoribonuclease IRE1"/>
    <property type="match status" value="1"/>
</dbReference>
<evidence type="ECO:0000259" key="18">
    <source>
        <dbReference type="PROSITE" id="PS51392"/>
    </source>
</evidence>
<comment type="caution">
    <text evidence="19">The sequence shown here is derived from an EMBL/GenBank/DDBJ whole genome shotgun (WGS) entry which is preliminary data.</text>
</comment>
<dbReference type="Proteomes" id="UP001362899">
    <property type="component" value="Unassembled WGS sequence"/>
</dbReference>
<dbReference type="PROSITE" id="PS00108">
    <property type="entry name" value="PROTEIN_KINASE_ST"/>
    <property type="match status" value="1"/>
</dbReference>
<dbReference type="InterPro" id="IPR045133">
    <property type="entry name" value="IRE1/2-like"/>
</dbReference>
<dbReference type="GO" id="GO:0070059">
    <property type="term" value="P:intrinsic apoptotic signaling pathway in response to endoplasmic reticulum stress"/>
    <property type="evidence" value="ECO:0007669"/>
    <property type="project" value="TreeGrafter"/>
</dbReference>
<evidence type="ECO:0000256" key="6">
    <source>
        <dbReference type="ARBA" id="ARBA00022729"/>
    </source>
</evidence>
<reference evidence="19 20" key="1">
    <citation type="journal article" date="2023" name="Elife">
        <title>Identification of key yeast species and microbe-microbe interactions impacting larval growth of Drosophila in the wild.</title>
        <authorList>
            <person name="Mure A."/>
            <person name="Sugiura Y."/>
            <person name="Maeda R."/>
            <person name="Honda K."/>
            <person name="Sakurai N."/>
            <person name="Takahashi Y."/>
            <person name="Watada M."/>
            <person name="Katoh T."/>
            <person name="Gotoh A."/>
            <person name="Gotoh Y."/>
            <person name="Taniguchi I."/>
            <person name="Nakamura K."/>
            <person name="Hayashi T."/>
            <person name="Katayama T."/>
            <person name="Uemura T."/>
            <person name="Hattori Y."/>
        </authorList>
    </citation>
    <scope>NUCLEOTIDE SEQUENCE [LARGE SCALE GENOMIC DNA]</scope>
    <source>
        <strain evidence="19 20">SB-73</strain>
    </source>
</reference>
<dbReference type="GO" id="GO:0005524">
    <property type="term" value="F:ATP binding"/>
    <property type="evidence" value="ECO:0007669"/>
    <property type="project" value="UniProtKB-KW"/>
</dbReference>
<evidence type="ECO:0000256" key="9">
    <source>
        <dbReference type="ARBA" id="ARBA00022840"/>
    </source>
</evidence>
<evidence type="ECO:0000256" key="5">
    <source>
        <dbReference type="ARBA" id="ARBA00022692"/>
    </source>
</evidence>
<accession>A0AAV5RKG4</accession>
<evidence type="ECO:0000256" key="1">
    <source>
        <dbReference type="ARBA" id="ARBA00004479"/>
    </source>
</evidence>
<dbReference type="PANTHER" id="PTHR13954">
    <property type="entry name" value="IRE1-RELATED"/>
    <property type="match status" value="1"/>
</dbReference>
<gene>
    <name evidence="19" type="ORF">DASB73_020070</name>
</gene>
<evidence type="ECO:0000256" key="16">
    <source>
        <dbReference type="SAM" id="SignalP"/>
    </source>
</evidence>
<feature type="domain" description="KEN" evidence="18">
    <location>
        <begin position="844"/>
        <end position="974"/>
    </location>
</feature>
<dbReference type="GO" id="GO:0051082">
    <property type="term" value="F:unfolded protein binding"/>
    <property type="evidence" value="ECO:0007669"/>
    <property type="project" value="TreeGrafter"/>
</dbReference>
<keyword evidence="8 19" id="KW-0418">Kinase</keyword>
<dbReference type="GO" id="GO:1990604">
    <property type="term" value="C:IRE1-TRAF2-ASK1 complex"/>
    <property type="evidence" value="ECO:0007669"/>
    <property type="project" value="TreeGrafter"/>
</dbReference>
<dbReference type="Pfam" id="PF00069">
    <property type="entry name" value="Pkinase"/>
    <property type="match status" value="1"/>
</dbReference>
<dbReference type="SUPFAM" id="SSF56112">
    <property type="entry name" value="Protein kinase-like (PK-like)"/>
    <property type="match status" value="1"/>
</dbReference>
<evidence type="ECO:0000256" key="2">
    <source>
        <dbReference type="ARBA" id="ARBA00012513"/>
    </source>
</evidence>
<proteinExistence type="predicted"/>
<comment type="subcellular location">
    <subcellularLocation>
        <location evidence="1">Membrane</location>
        <topology evidence="1">Single-pass type I membrane protein</topology>
    </subcellularLocation>
</comment>
<dbReference type="GO" id="GO:0004674">
    <property type="term" value="F:protein serine/threonine kinase activity"/>
    <property type="evidence" value="ECO:0007669"/>
    <property type="project" value="UniProtKB-KW"/>
</dbReference>
<dbReference type="InterPro" id="IPR008271">
    <property type="entry name" value="Ser/Thr_kinase_AS"/>
</dbReference>
<feature type="domain" description="Protein kinase" evidence="17">
    <location>
        <begin position="507"/>
        <end position="841"/>
    </location>
</feature>
<feature type="region of interest" description="Disordered" evidence="14">
    <location>
        <begin position="482"/>
        <end position="505"/>
    </location>
</feature>
<dbReference type="SMART" id="SM00580">
    <property type="entry name" value="PUG"/>
    <property type="match status" value="1"/>
</dbReference>
<dbReference type="GO" id="GO:0004521">
    <property type="term" value="F:RNA endonuclease activity"/>
    <property type="evidence" value="ECO:0007669"/>
    <property type="project" value="InterPro"/>
</dbReference>
<dbReference type="EC" id="2.7.11.1" evidence="2"/>
<evidence type="ECO:0000256" key="14">
    <source>
        <dbReference type="SAM" id="MobiDB-lite"/>
    </source>
</evidence>
<evidence type="ECO:0000256" key="10">
    <source>
        <dbReference type="ARBA" id="ARBA00022989"/>
    </source>
</evidence>
<dbReference type="InterPro" id="IPR018391">
    <property type="entry name" value="PQQ_b-propeller_rpt"/>
</dbReference>
<dbReference type="Gene3D" id="1.20.1440.180">
    <property type="entry name" value="KEN domain"/>
    <property type="match status" value="1"/>
</dbReference>
<dbReference type="SUPFAM" id="SSF50998">
    <property type="entry name" value="Quinoprotein alcohol dehydrogenase-like"/>
    <property type="match status" value="1"/>
</dbReference>
<dbReference type="SMART" id="SM00564">
    <property type="entry name" value="PQQ"/>
    <property type="match status" value="2"/>
</dbReference>
<dbReference type="Gene3D" id="3.30.200.20">
    <property type="entry name" value="Phosphorylase Kinase, domain 1"/>
    <property type="match status" value="1"/>
</dbReference>
<dbReference type="CDD" id="cd10422">
    <property type="entry name" value="RNase_Ire1"/>
    <property type="match status" value="1"/>
</dbReference>
<dbReference type="Pfam" id="PF06479">
    <property type="entry name" value="Ribonuc_2-5A"/>
    <property type="match status" value="1"/>
</dbReference>
<name>A0AAV5RKG4_STABA</name>
<keyword evidence="9" id="KW-0067">ATP-binding</keyword>
<sequence length="974" mass="108644">MRGVAKRAALLCILNFLLFVGVSIASTVNTGSTDLMVRALQDFDLSSIVLLSTLDGTLQARDRATGSLLWSLGDSPAVSITCNYDPTLNGTESSTEWLASPLGQGTLYLFSEQNGLQKVPVSLQDLISRAPFGTIEDMVYTGSMQTTLYALDALSGKVVRVFGKQLNSTDTKVCPINCDKHDAHTCDEIDDDPFALEYDEKRIVMLGKTKYTLEITEQAKSKSNTNSEQRGWTIIVDLWTANARDNDLRAQYRSSIDGVYVTPLNNQTVMALIESSMQPQRWIAETPSLLVGVFDVLMQRTSHLLAAIPQPPLVLPGMTQNDLFVEECAHGNAVLRGPLYAAMLSSAFTAPYCNHMGSSILGKHPEWCQSVGQRPGLPAAIPLLPANTEGPVLTFDDMTDEVNSRNSGRVEYPLLDPPEKLRSSSRFGSVELPFGITVPVMVFPIIFMFLLIAFGVGFVMRVPHHEKKFRFRFWKDIPEPVAEPSKKRKRGSRGGKPQNQTPTTPFVLTDEVLGHGSHGTTVFKGKFEGREVAIKRMLLEFHDLASQEVAVLQESDDHPNVVRYYCQHQADQFLYIALELCPATLETVVRVAEILPNNSTNNSKNITNGKQKSRKPKAKTRIDAIAGNQDLGDSSVSVAAVRNHDSVSHNTELEAKDSFKLTFTFDALDALNQIVRGLQHLHSLQIVHRDIKPQNILVSLPKQTKRAPTVGVRYLLSDFGLCRKLEGDQSSFLPTYTAGGNSVAGTAGWAAPEVLLKTDARLTKAVDIFSLGCVFYYVLSGGGHPFGDAHMRQVNIQQGAKPQLEKVGLVNDEALDLIPRMIAHDPRERPTTQEILVHPLFWSPQKKLDFLVKVSDRLEHDSRLEQSDLVDRLEINAPKVVGSDWHGRFPALFIDNLGKYRRYHGDRILDLLRALRNKLHHYNDFSPELKECVGAVPQQYLQFYTDRFPHLLMTVYYYAKQEFAEEEGFMIYWN</sequence>